<keyword evidence="6 7" id="KW-0592">Phosphate transport</keyword>
<keyword evidence="5 7" id="KW-0963">Cytoplasm</keyword>
<dbReference type="GO" id="GO:0005737">
    <property type="term" value="C:cytoplasm"/>
    <property type="evidence" value="ECO:0007669"/>
    <property type="project" value="UniProtKB-SubCell"/>
</dbReference>
<dbReference type="Pfam" id="PF01895">
    <property type="entry name" value="PhoU"/>
    <property type="match status" value="2"/>
</dbReference>
<protein>
    <recommendedName>
        <fullName evidence="7">Phosphate-specific transport system accessory protein PhoU</fullName>
    </recommendedName>
</protein>
<comment type="caution">
    <text evidence="9">The sequence shown here is derived from an EMBL/GenBank/DDBJ whole genome shotgun (WGS) entry which is preliminary data.</text>
</comment>
<evidence type="ECO:0000259" key="8">
    <source>
        <dbReference type="Pfam" id="PF01895"/>
    </source>
</evidence>
<evidence type="ECO:0000313" key="9">
    <source>
        <dbReference type="EMBL" id="OZU89960.1"/>
    </source>
</evidence>
<dbReference type="InterPro" id="IPR038078">
    <property type="entry name" value="PhoU-like_sf"/>
</dbReference>
<dbReference type="FunFam" id="1.20.58.220:FF:000004">
    <property type="entry name" value="Phosphate-specific transport system accessory protein PhoU"/>
    <property type="match status" value="1"/>
</dbReference>
<keyword evidence="4 7" id="KW-0813">Transport</keyword>
<dbReference type="PANTHER" id="PTHR42930:SF3">
    <property type="entry name" value="PHOSPHATE-SPECIFIC TRANSPORT SYSTEM ACCESSORY PROTEIN PHOU"/>
    <property type="match status" value="1"/>
</dbReference>
<dbReference type="NCBIfam" id="TIGR02135">
    <property type="entry name" value="phoU_full"/>
    <property type="match status" value="1"/>
</dbReference>
<evidence type="ECO:0000256" key="5">
    <source>
        <dbReference type="ARBA" id="ARBA00022490"/>
    </source>
</evidence>
<keyword evidence="10" id="KW-1185">Reference proteome</keyword>
<dbReference type="InterPro" id="IPR028366">
    <property type="entry name" value="PhoU"/>
</dbReference>
<dbReference type="InterPro" id="IPR026022">
    <property type="entry name" value="PhoU_dom"/>
</dbReference>
<dbReference type="AlphaFoldDB" id="A0A265ND32"/>
<gene>
    <name evidence="9" type="primary">phoU</name>
    <name evidence="9" type="ORF">CIL03_02155</name>
</gene>
<organism evidence="9 10">
    <name type="scientific">Virgibacillus indicus</name>
    <dbReference type="NCBI Taxonomy" id="2024554"/>
    <lineage>
        <taxon>Bacteria</taxon>
        <taxon>Bacillati</taxon>
        <taxon>Bacillota</taxon>
        <taxon>Bacilli</taxon>
        <taxon>Bacillales</taxon>
        <taxon>Bacillaceae</taxon>
        <taxon>Virgibacillus</taxon>
    </lineage>
</organism>
<evidence type="ECO:0000256" key="3">
    <source>
        <dbReference type="ARBA" id="ARBA00011738"/>
    </source>
</evidence>
<dbReference type="GO" id="GO:0030643">
    <property type="term" value="P:intracellular phosphate ion homeostasis"/>
    <property type="evidence" value="ECO:0007669"/>
    <property type="project" value="InterPro"/>
</dbReference>
<comment type="function">
    <text evidence="7">Plays a role in the regulation of phosphate uptake.</text>
</comment>
<dbReference type="PIRSF" id="PIRSF003107">
    <property type="entry name" value="PhoU"/>
    <property type="match status" value="1"/>
</dbReference>
<name>A0A265ND32_9BACI</name>
<dbReference type="PANTHER" id="PTHR42930">
    <property type="entry name" value="PHOSPHATE-SPECIFIC TRANSPORT SYSTEM ACCESSORY PROTEIN PHOU"/>
    <property type="match status" value="1"/>
</dbReference>
<dbReference type="SUPFAM" id="SSF109755">
    <property type="entry name" value="PhoU-like"/>
    <property type="match status" value="1"/>
</dbReference>
<proteinExistence type="inferred from homology"/>
<evidence type="ECO:0000256" key="4">
    <source>
        <dbReference type="ARBA" id="ARBA00022448"/>
    </source>
</evidence>
<reference evidence="9 10" key="1">
    <citation type="submission" date="2017-08" db="EMBL/GenBank/DDBJ databases">
        <title>Virgibacillus indicus sp. nov. and Virgibacillus profoundi sp. nov, two moderately halophilic bacteria isolated from marine sediment by using the Microfluidic Streak Plate.</title>
        <authorList>
            <person name="Xu B."/>
            <person name="Hu B."/>
            <person name="Wang J."/>
            <person name="Zhu Y."/>
            <person name="Huang L."/>
            <person name="Du W."/>
            <person name="Huang Y."/>
        </authorList>
    </citation>
    <scope>NUCLEOTIDE SEQUENCE [LARGE SCALE GENOMIC DNA]</scope>
    <source>
        <strain evidence="9 10">IO3-P2-C2</strain>
    </source>
</reference>
<dbReference type="GO" id="GO:0006817">
    <property type="term" value="P:phosphate ion transport"/>
    <property type="evidence" value="ECO:0007669"/>
    <property type="project" value="UniProtKB-KW"/>
</dbReference>
<feature type="domain" description="PhoU" evidence="8">
    <location>
        <begin position="18"/>
        <end position="105"/>
    </location>
</feature>
<evidence type="ECO:0000256" key="6">
    <source>
        <dbReference type="ARBA" id="ARBA00022592"/>
    </source>
</evidence>
<comment type="subcellular location">
    <subcellularLocation>
        <location evidence="1 7">Cytoplasm</location>
    </subcellularLocation>
</comment>
<dbReference type="GO" id="GO:0045936">
    <property type="term" value="P:negative regulation of phosphate metabolic process"/>
    <property type="evidence" value="ECO:0007669"/>
    <property type="project" value="InterPro"/>
</dbReference>
<comment type="subunit">
    <text evidence="3 7">Homodimer.</text>
</comment>
<dbReference type="EMBL" id="NPMS01000001">
    <property type="protein sequence ID" value="OZU89960.1"/>
    <property type="molecule type" value="Genomic_DNA"/>
</dbReference>
<evidence type="ECO:0000256" key="7">
    <source>
        <dbReference type="PIRNR" id="PIRNR003107"/>
    </source>
</evidence>
<sequence>MATRDQFHDEMGEINEEIIELAQLAGKALNNSIQALYDQDVKMAEQVITDDKYIDKKEIAINDKTILLIAKQQPVARDLRRLVIALRIAADLERMADNAKNIAKSAIHLGEDYTPPLPNGLKTMRDLSNEMLRTAINAFKYEDVTIARKLSEMDDEVDKLYKYIISEMLGETATNPDKIHYVMQIAFCARYLERFADHITNIGESILFLVKGENYNLN</sequence>
<dbReference type="RefSeq" id="WP_094883560.1">
    <property type="nucleotide sequence ID" value="NZ_NPMS01000001.1"/>
</dbReference>
<evidence type="ECO:0000256" key="2">
    <source>
        <dbReference type="ARBA" id="ARBA00008107"/>
    </source>
</evidence>
<evidence type="ECO:0000256" key="1">
    <source>
        <dbReference type="ARBA" id="ARBA00004496"/>
    </source>
</evidence>
<dbReference type="Gene3D" id="1.20.58.220">
    <property type="entry name" value="Phosphate transport system protein phou homolog 2, domain 2"/>
    <property type="match status" value="1"/>
</dbReference>
<dbReference type="OrthoDB" id="9814256at2"/>
<feature type="domain" description="PhoU" evidence="8">
    <location>
        <begin position="122"/>
        <end position="206"/>
    </location>
</feature>
<accession>A0A265ND32</accession>
<evidence type="ECO:0000313" key="10">
    <source>
        <dbReference type="Proteomes" id="UP000216498"/>
    </source>
</evidence>
<comment type="similarity">
    <text evidence="2 7">Belongs to the PhoU family.</text>
</comment>
<dbReference type="Proteomes" id="UP000216498">
    <property type="component" value="Unassembled WGS sequence"/>
</dbReference>